<comment type="caution">
    <text evidence="6">Lacks conserved residue(s) required for the propagation of feature annotation.</text>
</comment>
<dbReference type="GO" id="GO:0003700">
    <property type="term" value="F:DNA-binding transcription factor activity"/>
    <property type="evidence" value="ECO:0007669"/>
    <property type="project" value="UniProtKB-UniRule"/>
</dbReference>
<comment type="subunit">
    <text evidence="6">Homodimer.</text>
</comment>
<evidence type="ECO:0000256" key="1">
    <source>
        <dbReference type="ARBA" id="ARBA00022490"/>
    </source>
</evidence>
<feature type="domain" description="CoA-binding" evidence="7">
    <location>
        <begin position="74"/>
        <end position="175"/>
    </location>
</feature>
<keyword evidence="4 6" id="KW-0238">DNA-binding</keyword>
<name>A0A7C3HXL8_9SPIR</name>
<dbReference type="NCBIfam" id="NF003996">
    <property type="entry name" value="PRK05472.2-5"/>
    <property type="match status" value="1"/>
</dbReference>
<comment type="function">
    <text evidence="6">Modulates transcription in response to changes in cellular NADH/NAD(+) redox state.</text>
</comment>
<dbReference type="GO" id="GO:0051775">
    <property type="term" value="P:response to redox state"/>
    <property type="evidence" value="ECO:0007669"/>
    <property type="project" value="InterPro"/>
</dbReference>
<comment type="similarity">
    <text evidence="6">Belongs to the transcriptional regulatory Rex family.</text>
</comment>
<keyword evidence="5 6" id="KW-0804">Transcription</keyword>
<dbReference type="InterPro" id="IPR009718">
    <property type="entry name" value="Rex_DNA-bd_C_dom"/>
</dbReference>
<evidence type="ECO:0000256" key="2">
    <source>
        <dbReference type="ARBA" id="ARBA00022491"/>
    </source>
</evidence>
<proteinExistence type="inferred from homology"/>
<dbReference type="Gene3D" id="3.40.50.720">
    <property type="entry name" value="NAD(P)-binding Rossmann-like Domain"/>
    <property type="match status" value="1"/>
</dbReference>
<dbReference type="NCBIfam" id="NF003995">
    <property type="entry name" value="PRK05472.2-4"/>
    <property type="match status" value="1"/>
</dbReference>
<dbReference type="SMART" id="SM00881">
    <property type="entry name" value="CoA_binding"/>
    <property type="match status" value="1"/>
</dbReference>
<evidence type="ECO:0000259" key="7">
    <source>
        <dbReference type="SMART" id="SM00881"/>
    </source>
</evidence>
<protein>
    <recommendedName>
        <fullName evidence="6">Redox-sensing transcriptional repressor Rex</fullName>
    </recommendedName>
</protein>
<reference evidence="8" key="1">
    <citation type="journal article" date="2020" name="mSystems">
        <title>Genome- and Community-Level Interaction Insights into Carbon Utilization and Element Cycling Functions of Hydrothermarchaeota in Hydrothermal Sediment.</title>
        <authorList>
            <person name="Zhou Z."/>
            <person name="Liu Y."/>
            <person name="Xu W."/>
            <person name="Pan J."/>
            <person name="Luo Z.H."/>
            <person name="Li M."/>
        </authorList>
    </citation>
    <scope>NUCLEOTIDE SEQUENCE [LARGE SCALE GENOMIC DNA]</scope>
    <source>
        <strain evidence="8">SpSt-503</strain>
    </source>
</reference>
<dbReference type="InterPro" id="IPR022876">
    <property type="entry name" value="Tscrpt_rep_Rex"/>
</dbReference>
<dbReference type="InterPro" id="IPR036291">
    <property type="entry name" value="NAD(P)-bd_dom_sf"/>
</dbReference>
<dbReference type="Pfam" id="PF02629">
    <property type="entry name" value="CoA_binding"/>
    <property type="match status" value="1"/>
</dbReference>
<dbReference type="GO" id="GO:0005737">
    <property type="term" value="C:cytoplasm"/>
    <property type="evidence" value="ECO:0007669"/>
    <property type="project" value="UniProtKB-SubCell"/>
</dbReference>
<feature type="binding site" evidence="6">
    <location>
        <begin position="85"/>
        <end position="90"/>
    </location>
    <ligand>
        <name>NAD(+)</name>
        <dbReference type="ChEBI" id="CHEBI:57540"/>
    </ligand>
</feature>
<accession>A0A7C3HXL8</accession>
<gene>
    <name evidence="6" type="primary">rex</name>
    <name evidence="8" type="ORF">ENS59_09140</name>
</gene>
<keyword evidence="1 6" id="KW-0963">Cytoplasm</keyword>
<evidence type="ECO:0000256" key="4">
    <source>
        <dbReference type="ARBA" id="ARBA00023125"/>
    </source>
</evidence>
<comment type="caution">
    <text evidence="8">The sequence shown here is derived from an EMBL/GenBank/DDBJ whole genome shotgun (WGS) entry which is preliminary data.</text>
</comment>
<keyword evidence="2 6" id="KW-0678">Repressor</keyword>
<dbReference type="SUPFAM" id="SSF51735">
    <property type="entry name" value="NAD(P)-binding Rossmann-fold domains"/>
    <property type="match status" value="1"/>
</dbReference>
<evidence type="ECO:0000256" key="6">
    <source>
        <dbReference type="HAMAP-Rule" id="MF_01131"/>
    </source>
</evidence>
<dbReference type="InterPro" id="IPR036388">
    <property type="entry name" value="WH-like_DNA-bd_sf"/>
</dbReference>
<dbReference type="GO" id="GO:0045892">
    <property type="term" value="P:negative regulation of DNA-templated transcription"/>
    <property type="evidence" value="ECO:0007669"/>
    <property type="project" value="InterPro"/>
</dbReference>
<sequence>MNPIPEPSVERLLTLARLLDHLDVLYITSGEIEVRTGWSSNTIRKDISYIDGSFASPAGYDRQKLAAAIKSTLGLDKPHRFCVVGLGRLGSAYLNYSAFSDEGYELVAGFDSSVNRIEILRSPVPLYPAYKMGEVISRFAISLALLCVPPEEAQKTAERLVSAGIKGIINFAPVVLQVPEGVHVRNVNVVDELRAISATIQCS</sequence>
<dbReference type="Pfam" id="PF06971">
    <property type="entry name" value="Put_DNA-bind_N"/>
    <property type="match status" value="1"/>
</dbReference>
<evidence type="ECO:0000256" key="5">
    <source>
        <dbReference type="ARBA" id="ARBA00023163"/>
    </source>
</evidence>
<dbReference type="EMBL" id="DSVL01000279">
    <property type="protein sequence ID" value="HFH29659.1"/>
    <property type="molecule type" value="Genomic_DNA"/>
</dbReference>
<dbReference type="GO" id="GO:0003677">
    <property type="term" value="F:DNA binding"/>
    <property type="evidence" value="ECO:0007669"/>
    <property type="project" value="UniProtKB-UniRule"/>
</dbReference>
<dbReference type="AlphaFoldDB" id="A0A7C3HXL8"/>
<keyword evidence="3 6" id="KW-0805">Transcription regulation</keyword>
<evidence type="ECO:0000256" key="3">
    <source>
        <dbReference type="ARBA" id="ARBA00023015"/>
    </source>
</evidence>
<dbReference type="NCBIfam" id="NF003994">
    <property type="entry name" value="PRK05472.2-3"/>
    <property type="match status" value="1"/>
</dbReference>
<keyword evidence="6" id="KW-0520">NAD</keyword>
<dbReference type="PANTHER" id="PTHR35786">
    <property type="entry name" value="REDOX-SENSING TRANSCRIPTIONAL REPRESSOR REX"/>
    <property type="match status" value="1"/>
</dbReference>
<dbReference type="Gene3D" id="1.10.10.10">
    <property type="entry name" value="Winged helix-like DNA-binding domain superfamily/Winged helix DNA-binding domain"/>
    <property type="match status" value="1"/>
</dbReference>
<comment type="subcellular location">
    <subcellularLocation>
        <location evidence="6">Cytoplasm</location>
    </subcellularLocation>
</comment>
<dbReference type="InterPro" id="IPR003781">
    <property type="entry name" value="CoA-bd"/>
</dbReference>
<organism evidence="8">
    <name type="scientific">Gracilinema caldarium</name>
    <dbReference type="NCBI Taxonomy" id="215591"/>
    <lineage>
        <taxon>Bacteria</taxon>
        <taxon>Pseudomonadati</taxon>
        <taxon>Spirochaetota</taxon>
        <taxon>Spirochaetia</taxon>
        <taxon>Spirochaetales</taxon>
        <taxon>Breznakiellaceae</taxon>
        <taxon>Gracilinema</taxon>
    </lineage>
</organism>
<dbReference type="PANTHER" id="PTHR35786:SF1">
    <property type="entry name" value="REDOX-SENSING TRANSCRIPTIONAL REPRESSOR REX 1"/>
    <property type="match status" value="1"/>
</dbReference>
<dbReference type="HAMAP" id="MF_01131">
    <property type="entry name" value="Rex"/>
    <property type="match status" value="1"/>
</dbReference>
<evidence type="ECO:0000313" key="8">
    <source>
        <dbReference type="EMBL" id="HFH29659.1"/>
    </source>
</evidence>